<dbReference type="EMBL" id="FOGO01000003">
    <property type="protein sequence ID" value="SER68174.1"/>
    <property type="molecule type" value="Genomic_DNA"/>
</dbReference>
<organism evidence="11 12">
    <name type="scientific">Streptomyces qinglanensis</name>
    <dbReference type="NCBI Taxonomy" id="943816"/>
    <lineage>
        <taxon>Bacteria</taxon>
        <taxon>Bacillati</taxon>
        <taxon>Actinomycetota</taxon>
        <taxon>Actinomycetes</taxon>
        <taxon>Kitasatosporales</taxon>
        <taxon>Streptomycetaceae</taxon>
        <taxon>Streptomyces</taxon>
    </lineage>
</organism>
<accession>A0A1H9R5Z6</accession>
<keyword evidence="5 9" id="KW-1133">Transmembrane helix</keyword>
<evidence type="ECO:0000256" key="4">
    <source>
        <dbReference type="ARBA" id="ARBA00022692"/>
    </source>
</evidence>
<feature type="transmembrane region" description="Helical" evidence="9">
    <location>
        <begin position="370"/>
        <end position="397"/>
    </location>
</feature>
<keyword evidence="2" id="KW-0813">Transport</keyword>
<keyword evidence="6 9" id="KW-0472">Membrane</keyword>
<dbReference type="SUPFAM" id="SSF103473">
    <property type="entry name" value="MFS general substrate transporter"/>
    <property type="match status" value="1"/>
</dbReference>
<evidence type="ECO:0000313" key="11">
    <source>
        <dbReference type="EMBL" id="SER68174.1"/>
    </source>
</evidence>
<dbReference type="CDD" id="cd17321">
    <property type="entry name" value="MFS_MMR_MDR_like"/>
    <property type="match status" value="1"/>
</dbReference>
<evidence type="ECO:0000256" key="3">
    <source>
        <dbReference type="ARBA" id="ARBA00022475"/>
    </source>
</evidence>
<keyword evidence="4 9" id="KW-0812">Transmembrane</keyword>
<evidence type="ECO:0000256" key="8">
    <source>
        <dbReference type="SAM" id="MobiDB-lite"/>
    </source>
</evidence>
<dbReference type="Gene3D" id="1.20.1720.10">
    <property type="entry name" value="Multidrug resistance protein D"/>
    <property type="match status" value="1"/>
</dbReference>
<keyword evidence="7" id="KW-0046">Antibiotic resistance</keyword>
<protein>
    <submittedName>
        <fullName evidence="11">Drug resistance transporter, EmrB/QacA subfamily</fullName>
    </submittedName>
</protein>
<dbReference type="RefSeq" id="WP_074999586.1">
    <property type="nucleotide sequence ID" value="NZ_FOGO01000003.1"/>
</dbReference>
<dbReference type="PROSITE" id="PS50850">
    <property type="entry name" value="MFS"/>
    <property type="match status" value="1"/>
</dbReference>
<feature type="transmembrane region" description="Helical" evidence="9">
    <location>
        <begin position="234"/>
        <end position="255"/>
    </location>
</feature>
<feature type="region of interest" description="Disordered" evidence="8">
    <location>
        <begin position="481"/>
        <end position="539"/>
    </location>
</feature>
<keyword evidence="12" id="KW-1185">Reference proteome</keyword>
<dbReference type="NCBIfam" id="TIGR00711">
    <property type="entry name" value="efflux_EmrB"/>
    <property type="match status" value="1"/>
</dbReference>
<evidence type="ECO:0000256" key="1">
    <source>
        <dbReference type="ARBA" id="ARBA00004651"/>
    </source>
</evidence>
<evidence type="ECO:0000256" key="2">
    <source>
        <dbReference type="ARBA" id="ARBA00022448"/>
    </source>
</evidence>
<dbReference type="InterPro" id="IPR004638">
    <property type="entry name" value="EmrB-like"/>
</dbReference>
<dbReference type="Gene3D" id="1.20.1250.20">
    <property type="entry name" value="MFS general substrate transporter like domains"/>
    <property type="match status" value="1"/>
</dbReference>
<dbReference type="GO" id="GO:0005886">
    <property type="term" value="C:plasma membrane"/>
    <property type="evidence" value="ECO:0007669"/>
    <property type="project" value="UniProtKB-SubCell"/>
</dbReference>
<evidence type="ECO:0000259" key="10">
    <source>
        <dbReference type="PROSITE" id="PS50850"/>
    </source>
</evidence>
<evidence type="ECO:0000256" key="7">
    <source>
        <dbReference type="ARBA" id="ARBA00023251"/>
    </source>
</evidence>
<dbReference type="AlphaFoldDB" id="A0A1H9R5Z6"/>
<dbReference type="Proteomes" id="UP000182841">
    <property type="component" value="Unassembled WGS sequence"/>
</dbReference>
<feature type="compositionally biased region" description="Low complexity" evidence="8">
    <location>
        <begin position="527"/>
        <end position="539"/>
    </location>
</feature>
<dbReference type="InterPro" id="IPR020846">
    <property type="entry name" value="MFS_dom"/>
</dbReference>
<dbReference type="Pfam" id="PF07690">
    <property type="entry name" value="MFS_1"/>
    <property type="match status" value="1"/>
</dbReference>
<evidence type="ECO:0000313" key="12">
    <source>
        <dbReference type="Proteomes" id="UP000182841"/>
    </source>
</evidence>
<feature type="transmembrane region" description="Helical" evidence="9">
    <location>
        <begin position="276"/>
        <end position="301"/>
    </location>
</feature>
<feature type="transmembrane region" description="Helical" evidence="9">
    <location>
        <begin position="64"/>
        <end position="81"/>
    </location>
</feature>
<keyword evidence="3" id="KW-1003">Cell membrane</keyword>
<gene>
    <name evidence="11" type="ORF">SAMN05421870_103337</name>
</gene>
<feature type="transmembrane region" description="Helical" evidence="9">
    <location>
        <begin position="21"/>
        <end position="44"/>
    </location>
</feature>
<feature type="transmembrane region" description="Helical" evidence="9">
    <location>
        <begin position="175"/>
        <end position="196"/>
    </location>
</feature>
<dbReference type="PANTHER" id="PTHR42718:SF42">
    <property type="entry name" value="EXPORT PROTEIN"/>
    <property type="match status" value="1"/>
</dbReference>
<feature type="transmembrane region" description="Helical" evidence="9">
    <location>
        <begin position="448"/>
        <end position="468"/>
    </location>
</feature>
<dbReference type="GO" id="GO:0046677">
    <property type="term" value="P:response to antibiotic"/>
    <property type="evidence" value="ECO:0007669"/>
    <property type="project" value="UniProtKB-KW"/>
</dbReference>
<evidence type="ECO:0000256" key="9">
    <source>
        <dbReference type="SAM" id="Phobius"/>
    </source>
</evidence>
<dbReference type="InterPro" id="IPR011701">
    <property type="entry name" value="MFS"/>
</dbReference>
<dbReference type="GO" id="GO:0022857">
    <property type="term" value="F:transmembrane transporter activity"/>
    <property type="evidence" value="ECO:0007669"/>
    <property type="project" value="InterPro"/>
</dbReference>
<dbReference type="OrthoDB" id="7375466at2"/>
<comment type="subcellular location">
    <subcellularLocation>
        <location evidence="1">Cell membrane</location>
        <topology evidence="1">Multi-pass membrane protein</topology>
    </subcellularLocation>
</comment>
<reference evidence="12" key="1">
    <citation type="submission" date="2016-10" db="EMBL/GenBank/DDBJ databases">
        <authorList>
            <person name="Varghese N."/>
            <person name="Submissions S."/>
        </authorList>
    </citation>
    <scope>NUCLEOTIDE SEQUENCE [LARGE SCALE GENOMIC DNA]</scope>
    <source>
        <strain evidence="12">CGMCC 4.6825</strain>
    </source>
</reference>
<feature type="domain" description="Major facilitator superfamily (MFS) profile" evidence="10">
    <location>
        <begin position="22"/>
        <end position="474"/>
    </location>
</feature>
<name>A0A1H9R5Z6_9ACTN</name>
<proteinExistence type="predicted"/>
<sequence>MEAHQETAPGTVPFRSATGRWVLVATVLGSAMGFLDATVVNVALPVIGRELGAGVSDLQWVLDSYLLTLAALILLGGSLADRYGRRRVFTLGVVCFVVPSVLCAVAPTAGVLIVARALQGVGAALLTPGSLAIIQSTYRSADRPVAIGAWSALTGVASALGPIVGGYLIDAFSWRWIFLINVPIGLFVLAATVHRVPESRDPGATGRLDLRGAALATAGLAGVTYALIEGPRGQAAGWLTATALVLGVAALGGFARTERRAPSPMLPPGVFTARQFLSANAVTFVVYAALGGVFFLLVVFLQTSLGYTPLYAGAASLPVTLLMLALSSRAGALAQRIGPRLPLTVGPLLLAAGMLLMLRIPVGEGGVGSYAAYVLPAVLVFGFGLATTVAPVTATALAAAPSEHSGVASGVNNAVSRVAQLTAVAALPVVAGIGGSDFQDPRAFADGFRTAMLITAALAAAGGLLAFLTIRSDVLAPPPVPEAAAGEPHPAPAAEPCPYECPLAGTPLRPAPSPSTTERSGPPPGPGQSDSAPPGSAPS</sequence>
<dbReference type="InterPro" id="IPR036259">
    <property type="entry name" value="MFS_trans_sf"/>
</dbReference>
<evidence type="ECO:0000256" key="5">
    <source>
        <dbReference type="ARBA" id="ARBA00022989"/>
    </source>
</evidence>
<evidence type="ECO:0000256" key="6">
    <source>
        <dbReference type="ARBA" id="ARBA00023136"/>
    </source>
</evidence>
<feature type="transmembrane region" description="Helical" evidence="9">
    <location>
        <begin position="338"/>
        <end position="358"/>
    </location>
</feature>
<dbReference type="PANTHER" id="PTHR42718">
    <property type="entry name" value="MAJOR FACILITATOR SUPERFAMILY MULTIDRUG TRANSPORTER MFSC"/>
    <property type="match status" value="1"/>
</dbReference>
<feature type="transmembrane region" description="Helical" evidence="9">
    <location>
        <begin position="307"/>
        <end position="326"/>
    </location>
</feature>
<feature type="transmembrane region" description="Helical" evidence="9">
    <location>
        <begin position="208"/>
        <end position="228"/>
    </location>
</feature>
<feature type="transmembrane region" description="Helical" evidence="9">
    <location>
        <begin position="88"/>
        <end position="107"/>
    </location>
</feature>
<feature type="transmembrane region" description="Helical" evidence="9">
    <location>
        <begin position="146"/>
        <end position="169"/>
    </location>
</feature>